<keyword evidence="5 11" id="KW-0812">Transmembrane</keyword>
<organism evidence="14 15">
    <name type="scientific">Streptococcus pantholopis</name>
    <dbReference type="NCBI Taxonomy" id="1811193"/>
    <lineage>
        <taxon>Bacteria</taxon>
        <taxon>Bacillati</taxon>
        <taxon>Bacillota</taxon>
        <taxon>Bacilli</taxon>
        <taxon>Lactobacillales</taxon>
        <taxon>Streptococcaceae</taxon>
        <taxon>Streptococcus</taxon>
    </lineage>
</organism>
<keyword evidence="4" id="KW-0645">Protease</keyword>
<evidence type="ECO:0000256" key="10">
    <source>
        <dbReference type="ARBA" id="ARBA00023136"/>
    </source>
</evidence>
<keyword evidence="15" id="KW-1185">Reference proteome</keyword>
<dbReference type="SUPFAM" id="SSF90123">
    <property type="entry name" value="ABC transporter transmembrane region"/>
    <property type="match status" value="1"/>
</dbReference>
<feature type="transmembrane region" description="Helical" evidence="11">
    <location>
        <begin position="158"/>
        <end position="178"/>
    </location>
</feature>
<evidence type="ECO:0000256" key="11">
    <source>
        <dbReference type="SAM" id="Phobius"/>
    </source>
</evidence>
<dbReference type="SUPFAM" id="SSF52540">
    <property type="entry name" value="P-loop containing nucleoside triphosphate hydrolases"/>
    <property type="match status" value="1"/>
</dbReference>
<evidence type="ECO:0000259" key="13">
    <source>
        <dbReference type="PROSITE" id="PS50929"/>
    </source>
</evidence>
<dbReference type="AlphaFoldDB" id="A0A172Q5F2"/>
<dbReference type="KEGG" id="spat:A0O21_00740"/>
<feature type="transmembrane region" description="Helical" evidence="11">
    <location>
        <begin position="235"/>
        <end position="259"/>
    </location>
</feature>
<comment type="subcellular location">
    <subcellularLocation>
        <location evidence="1">Cell membrane</location>
        <topology evidence="1">Multi-pass membrane protein</topology>
    </subcellularLocation>
</comment>
<dbReference type="GO" id="GO:0016887">
    <property type="term" value="F:ATP hydrolysis activity"/>
    <property type="evidence" value="ECO:0007669"/>
    <property type="project" value="InterPro"/>
</dbReference>
<dbReference type="InterPro" id="IPR003593">
    <property type="entry name" value="AAA+_ATPase"/>
</dbReference>
<dbReference type="Pfam" id="PF00664">
    <property type="entry name" value="ABC_membrane"/>
    <property type="match status" value="1"/>
</dbReference>
<keyword evidence="3" id="KW-1003">Cell membrane</keyword>
<evidence type="ECO:0000256" key="9">
    <source>
        <dbReference type="ARBA" id="ARBA00022989"/>
    </source>
</evidence>
<feature type="domain" description="ABC transporter" evidence="12">
    <location>
        <begin position="332"/>
        <end position="567"/>
    </location>
</feature>
<accession>A0A172Q5F2</accession>
<dbReference type="InterPro" id="IPR039421">
    <property type="entry name" value="Type_1_exporter"/>
</dbReference>
<evidence type="ECO:0000256" key="6">
    <source>
        <dbReference type="ARBA" id="ARBA00022741"/>
    </source>
</evidence>
<dbReference type="PROSITE" id="PS50893">
    <property type="entry name" value="ABC_TRANSPORTER_2"/>
    <property type="match status" value="1"/>
</dbReference>
<dbReference type="GO" id="GO:0006508">
    <property type="term" value="P:proteolysis"/>
    <property type="evidence" value="ECO:0007669"/>
    <property type="project" value="UniProtKB-KW"/>
</dbReference>
<dbReference type="FunFam" id="3.40.50.300:FF:000299">
    <property type="entry name" value="ABC transporter ATP-binding protein/permease"/>
    <property type="match status" value="1"/>
</dbReference>
<reference evidence="15" key="2">
    <citation type="submission" date="2016-03" db="EMBL/GenBank/DDBJ databases">
        <title>Streptococcus antelopensis sp. nov., isolated from the feces of the Tibetan antelope (Pantholops hodgsonii) in Hoh Xil National Nature Reserve, Qinghai, China.</title>
        <authorList>
            <person name="Bai X."/>
        </authorList>
    </citation>
    <scope>NUCLEOTIDE SEQUENCE [LARGE SCALE GENOMIC DNA]</scope>
    <source>
        <strain evidence="15">TA 26</strain>
    </source>
</reference>
<dbReference type="Gene3D" id="1.20.1560.10">
    <property type="entry name" value="ABC transporter type 1, transmembrane domain"/>
    <property type="match status" value="1"/>
</dbReference>
<dbReference type="Pfam" id="PF00005">
    <property type="entry name" value="ABC_tran"/>
    <property type="match status" value="1"/>
</dbReference>
<keyword evidence="6" id="KW-0547">Nucleotide-binding</keyword>
<evidence type="ECO:0000256" key="5">
    <source>
        <dbReference type="ARBA" id="ARBA00022692"/>
    </source>
</evidence>
<dbReference type="InterPro" id="IPR027417">
    <property type="entry name" value="P-loop_NTPase"/>
</dbReference>
<evidence type="ECO:0000256" key="3">
    <source>
        <dbReference type="ARBA" id="ARBA00022475"/>
    </source>
</evidence>
<proteinExistence type="predicted"/>
<dbReference type="PROSITE" id="PS50929">
    <property type="entry name" value="ABC_TM1F"/>
    <property type="match status" value="1"/>
</dbReference>
<feature type="domain" description="ABC transmembrane type-1" evidence="13">
    <location>
        <begin position="20"/>
        <end position="301"/>
    </location>
</feature>
<dbReference type="GO" id="GO:0005524">
    <property type="term" value="F:ATP binding"/>
    <property type="evidence" value="ECO:0007669"/>
    <property type="project" value="UniProtKB-KW"/>
</dbReference>
<dbReference type="SMART" id="SM00382">
    <property type="entry name" value="AAA"/>
    <property type="match status" value="1"/>
</dbReference>
<dbReference type="Proteomes" id="UP000077317">
    <property type="component" value="Chromosome"/>
</dbReference>
<evidence type="ECO:0000313" key="15">
    <source>
        <dbReference type="Proteomes" id="UP000077317"/>
    </source>
</evidence>
<evidence type="ECO:0000256" key="1">
    <source>
        <dbReference type="ARBA" id="ARBA00004651"/>
    </source>
</evidence>
<evidence type="ECO:0000256" key="2">
    <source>
        <dbReference type="ARBA" id="ARBA00022448"/>
    </source>
</evidence>
<keyword evidence="10 11" id="KW-0472">Membrane</keyword>
<evidence type="ECO:0000256" key="8">
    <source>
        <dbReference type="ARBA" id="ARBA00022840"/>
    </source>
</evidence>
<dbReference type="Gene3D" id="3.40.50.300">
    <property type="entry name" value="P-loop containing nucleotide triphosphate hydrolases"/>
    <property type="match status" value="1"/>
</dbReference>
<sequence length="572" mass="63816">MITNQLFKLLINFLNKPKFILGFVLSLIGTNLGLLLPQLIGRLLDVKFLTEISSQPNLLAGMVLFFISVYVIRATSSYLVGTCGSQALNKIQKYIYDHLLKTSVQELDTYQSGDLASRLTNDMSIVLNFITAVIPNLLLNFIIIAGSIYFLFTISPSMTLISLVIVPVLLLIIVPINARLESYYNNYQTGVGEISSRISHKFVHIRLMKAFRGERSEAREMGKSFDRLTANYKKIIGWSSFQNTLISSLMMGFIILILVLAGGEVAKGAMTMSSLMTFVLYLTQMIDPISDISEGATEISEFKSVSNRLMEVLKLAKDDYCEDKFGLENTAINMSGVNFAYDTDNILNNLSVQIPSGKHVAIVGPSGAGKSTIFSLLMKFYQDYQGSIQIGQQELKNLSPSQVRQMISYIPQDNTLFHGTIRENLLYGKNSSVSEERLQEILEQLDLSRLIDELEKGIDTGISDSGTGLSEEQKQRFNIARAFLVDHPIYLLDEVTASLDSVTESIISKAIDKFTAGKTRLTIAHRLNTIREADYILVLNKNGSVSDFGEHQQLTQRSSLYNHFLSELQEAS</sequence>
<keyword evidence="7" id="KW-0788">Thiol protease</keyword>
<dbReference type="InterPro" id="IPR011527">
    <property type="entry name" value="ABC1_TM_dom"/>
</dbReference>
<dbReference type="GO" id="GO:0015421">
    <property type="term" value="F:ABC-type oligopeptide transporter activity"/>
    <property type="evidence" value="ECO:0007669"/>
    <property type="project" value="TreeGrafter"/>
</dbReference>
<gene>
    <name evidence="14" type="ORF">A0O21_00740</name>
</gene>
<dbReference type="STRING" id="1811193.A0O21_00740"/>
<dbReference type="PANTHER" id="PTHR43394">
    <property type="entry name" value="ATP-DEPENDENT PERMEASE MDL1, MITOCHONDRIAL"/>
    <property type="match status" value="1"/>
</dbReference>
<evidence type="ECO:0000256" key="7">
    <source>
        <dbReference type="ARBA" id="ARBA00022807"/>
    </source>
</evidence>
<dbReference type="EMBL" id="CP014699">
    <property type="protein sequence ID" value="AND78655.1"/>
    <property type="molecule type" value="Genomic_DNA"/>
</dbReference>
<keyword evidence="8 14" id="KW-0067">ATP-binding</keyword>
<dbReference type="InterPro" id="IPR003439">
    <property type="entry name" value="ABC_transporter-like_ATP-bd"/>
</dbReference>
<dbReference type="InterPro" id="IPR036640">
    <property type="entry name" value="ABC1_TM_sf"/>
</dbReference>
<feature type="transmembrane region" description="Helical" evidence="11">
    <location>
        <begin position="20"/>
        <end position="40"/>
    </location>
</feature>
<reference evidence="14 15" key="1">
    <citation type="journal article" date="2016" name="Int. J. Syst. Evol. Microbiol.">
        <title>Streptococcuspantholopis sp. nov., isolated from faeces of the Tibetan antelope (Pantholops hodgsonii).</title>
        <authorList>
            <person name="Bai X."/>
            <person name="Xiong Y."/>
            <person name="Lu S."/>
            <person name="Jin D."/>
            <person name="Lai X."/>
            <person name="Yang J."/>
            <person name="Niu L."/>
            <person name="Hu S."/>
            <person name="Meng X."/>
            <person name="Pu J."/>
            <person name="Ye C."/>
            <person name="Xu J."/>
        </authorList>
    </citation>
    <scope>NUCLEOTIDE SEQUENCE [LARGE SCALE GENOMIC DNA]</scope>
    <source>
        <strain evidence="14 15">TA 26</strain>
    </source>
</reference>
<dbReference type="CDD" id="cd18551">
    <property type="entry name" value="ABC_6TM_LmrA_like"/>
    <property type="match status" value="1"/>
</dbReference>
<feature type="transmembrane region" description="Helical" evidence="11">
    <location>
        <begin position="52"/>
        <end position="72"/>
    </location>
</feature>
<name>A0A172Q5F2_9STRE</name>
<evidence type="ECO:0000256" key="4">
    <source>
        <dbReference type="ARBA" id="ARBA00022670"/>
    </source>
</evidence>
<dbReference type="PANTHER" id="PTHR43394:SF1">
    <property type="entry name" value="ATP-BINDING CASSETTE SUB-FAMILY B MEMBER 10, MITOCHONDRIAL"/>
    <property type="match status" value="1"/>
</dbReference>
<dbReference type="GO" id="GO:0008234">
    <property type="term" value="F:cysteine-type peptidase activity"/>
    <property type="evidence" value="ECO:0007669"/>
    <property type="project" value="UniProtKB-KW"/>
</dbReference>
<dbReference type="GO" id="GO:0005886">
    <property type="term" value="C:plasma membrane"/>
    <property type="evidence" value="ECO:0007669"/>
    <property type="project" value="UniProtKB-SubCell"/>
</dbReference>
<keyword evidence="2" id="KW-0813">Transport</keyword>
<evidence type="ECO:0000313" key="14">
    <source>
        <dbReference type="EMBL" id="AND78655.1"/>
    </source>
</evidence>
<keyword evidence="7" id="KW-0378">Hydrolase</keyword>
<evidence type="ECO:0000259" key="12">
    <source>
        <dbReference type="PROSITE" id="PS50893"/>
    </source>
</evidence>
<feature type="transmembrane region" description="Helical" evidence="11">
    <location>
        <begin position="125"/>
        <end position="152"/>
    </location>
</feature>
<keyword evidence="9 11" id="KW-1133">Transmembrane helix</keyword>
<protein>
    <submittedName>
        <fullName evidence="14">ABC transporter ATP-binding protein</fullName>
    </submittedName>
</protein>